<comment type="caution">
    <text evidence="3">The sequence shown here is derived from an EMBL/GenBank/DDBJ whole genome shotgun (WGS) entry which is preliminary data.</text>
</comment>
<dbReference type="Proteomes" id="UP001571581">
    <property type="component" value="Unassembled WGS sequence"/>
</dbReference>
<dbReference type="Pfam" id="PF00534">
    <property type="entry name" value="Glycos_transf_1"/>
    <property type="match status" value="2"/>
</dbReference>
<name>A0ABV4S4R0_9FUSO</name>
<evidence type="ECO:0000259" key="2">
    <source>
        <dbReference type="Pfam" id="PF00534"/>
    </source>
</evidence>
<keyword evidence="4" id="KW-1185">Reference proteome</keyword>
<gene>
    <name evidence="3" type="ORF">ACEG17_04010</name>
</gene>
<evidence type="ECO:0000313" key="3">
    <source>
        <dbReference type="EMBL" id="MFA3799347.1"/>
    </source>
</evidence>
<dbReference type="PANTHER" id="PTHR46401:SF2">
    <property type="entry name" value="GLYCOSYLTRANSFERASE WBBK-RELATED"/>
    <property type="match status" value="1"/>
</dbReference>
<evidence type="ECO:0000313" key="4">
    <source>
        <dbReference type="Proteomes" id="UP001571581"/>
    </source>
</evidence>
<protein>
    <submittedName>
        <fullName evidence="3">Glycosyltransferase</fullName>
    </submittedName>
</protein>
<feature type="domain" description="Glycosyl transferase family 1" evidence="2">
    <location>
        <begin position="210"/>
        <end position="373"/>
    </location>
</feature>
<reference evidence="3 4" key="1">
    <citation type="submission" date="2024-07" db="EMBL/GenBank/DDBJ databases">
        <authorList>
            <person name="Li X.-J."/>
            <person name="Wang X."/>
        </authorList>
    </citation>
    <scope>NUCLEOTIDE SEQUENCE [LARGE SCALE GENOMIC DNA]</scope>
    <source>
        <strain evidence="3 4">DSM 23441</strain>
    </source>
</reference>
<accession>A0ABV4S4R0</accession>
<dbReference type="InterPro" id="IPR001296">
    <property type="entry name" value="Glyco_trans_1"/>
</dbReference>
<keyword evidence="1" id="KW-0808">Transferase</keyword>
<dbReference type="RefSeq" id="WP_372582653.1">
    <property type="nucleotide sequence ID" value="NZ_JBGORW010000004.1"/>
</dbReference>
<dbReference type="Gene3D" id="3.40.50.11090">
    <property type="match status" value="1"/>
</dbReference>
<evidence type="ECO:0000256" key="1">
    <source>
        <dbReference type="ARBA" id="ARBA00022679"/>
    </source>
</evidence>
<proteinExistence type="predicted"/>
<dbReference type="SUPFAM" id="SSF53756">
    <property type="entry name" value="UDP-Glycosyltransferase/glycogen phosphorylase"/>
    <property type="match status" value="2"/>
</dbReference>
<dbReference type="EMBL" id="JBGORW010000004">
    <property type="protein sequence ID" value="MFA3799347.1"/>
    <property type="molecule type" value="Genomic_DNA"/>
</dbReference>
<dbReference type="Gene3D" id="3.40.50.2000">
    <property type="entry name" value="Glycogen Phosphorylase B"/>
    <property type="match status" value="2"/>
</dbReference>
<sequence>MITKSKKALELLKKTVITMQKEGVNGVTEKTKKYFKRRRNLKYRNHYRDFLFINGCSLEHPSRYRVTHQIEQLNYVGYSCEEVWYEKLTMDMVKFYRGFIFYRCPSTPLILEFIDKAKSYNKTTFFDIDDLVIDEKYVKTIKYLDEMSKEDYAIYMDGVNRMQETLKKCDYGITTTKTLARELENYVPEVYINRNVSSEKMLEISESIIKQNEKNGKDDDKIYLGYMSGSITHNPDFELISPVIKKLLKKYDNVYLSVVGFLDVPENLKEVEHKIVKKDFVDWKKLPKLISDLDINLVPLEESVFNEAKSENKWVEAGLVKTVTVASAVGPFKDFIKNGETGYLCTNENEWEEVLEKLIQDKNLRYKIAEKTYNIVRKENVTAYTGMGLARFLESKLKENILFVLPSTNISGGVNVVKKHCNILRDYGYDVTVLSMDFDDDNILYEGKEINTVCINKTFLHAYFKKAVGTLWSTMDFIKGYHKIKEKKYLVQNFETDFYETGDYFKNMANLTYNFFNNTQYLTISKWCEDWLKNKYFKEVKFAPNGINLSLFPFKIRNFEEGKIKILVEGNSEDYYKNVDESFKIIEKLNPEKYEIIYLSYKGKPKNWYKVDKFYNKIPHEEVSKIYSEAHILLKSSILESFSYPPLEMMATGGVSVVVPNGGNIEYLKNENNCLFYEQGNIEEAVKCIERIVNDKELRDKLIKNGLTTAKERDWKNIEKEIVELYQ</sequence>
<organism evidence="3 4">
    <name type="scientific">Leptotrichia hongkongensis</name>
    <dbReference type="NCBI Taxonomy" id="554406"/>
    <lineage>
        <taxon>Bacteria</taxon>
        <taxon>Fusobacteriati</taxon>
        <taxon>Fusobacteriota</taxon>
        <taxon>Fusobacteriia</taxon>
        <taxon>Fusobacteriales</taxon>
        <taxon>Leptotrichiaceae</taxon>
        <taxon>Leptotrichia</taxon>
    </lineage>
</organism>
<dbReference type="PANTHER" id="PTHR46401">
    <property type="entry name" value="GLYCOSYLTRANSFERASE WBBK-RELATED"/>
    <property type="match status" value="1"/>
</dbReference>
<dbReference type="CDD" id="cd03801">
    <property type="entry name" value="GT4_PimA-like"/>
    <property type="match status" value="1"/>
</dbReference>
<feature type="domain" description="Glycosyl transferase family 1" evidence="2">
    <location>
        <begin position="613"/>
        <end position="706"/>
    </location>
</feature>